<gene>
    <name evidence="2" type="ORF">AAJ76_1700018878</name>
</gene>
<name>A0A0F9ZDH1_9MICR</name>
<keyword evidence="1" id="KW-0175">Coiled coil</keyword>
<feature type="coiled-coil region" evidence="1">
    <location>
        <begin position="149"/>
        <end position="176"/>
    </location>
</feature>
<sequence length="424" mass="51504">MYTEIIHNINKKFIDLQSVLSTIIPLQKISKNPTDIFRSEFDNILKCIDDITNKFTGVRNNLIDECVKLEKSIYLKCEVLKIDMPRMPNICNLYFKKEYLMIELSKINLLEKYRLREINYWVNKSKKLHYELYNDDFLLEIIEPSIMYLENLKKLYKSLKQDKEKKDIQKKELVKDLQSFYKKLEINEKVSIYDRFVILEEKYKTHKNMCINRQKELNVIKQEIHDKENLLNFPLTRFLDLLSDRYIGELKERCYYLQNEYEKKVEEIYSEHFSTLKNLLFLFGMKLEIYEKNDKGLLQIKNRIKDLESKKDLFLEINNLINNRYALLERMNEFEKIASDPKRLFKSSFQLNREEKFRKNAFPSLLKLETELIDKLKEYTEKYGIFYKNEENYENVLKAEIEGRIINKTVFINKYDSPYKKKKM</sequence>
<organism evidence="2 3">
    <name type="scientific">Vairimorpha ceranae</name>
    <dbReference type="NCBI Taxonomy" id="40302"/>
    <lineage>
        <taxon>Eukaryota</taxon>
        <taxon>Fungi</taxon>
        <taxon>Fungi incertae sedis</taxon>
        <taxon>Microsporidia</taxon>
        <taxon>Nosematidae</taxon>
        <taxon>Vairimorpha</taxon>
    </lineage>
</organism>
<dbReference type="AlphaFoldDB" id="A0A0F9ZDH1"/>
<comment type="caution">
    <text evidence="2">The sequence shown here is derived from an EMBL/GenBank/DDBJ whole genome shotgun (WGS) entry which is preliminary data.</text>
</comment>
<dbReference type="VEuPathDB" id="MicrosporidiaDB:AAJ76_1700018878"/>
<accession>A0A0F9ZDH1</accession>
<dbReference type="VEuPathDB" id="MicrosporidiaDB:G9O61_00g008790"/>
<dbReference type="EMBL" id="JPQZ01000017">
    <property type="protein sequence ID" value="KKO75574.1"/>
    <property type="molecule type" value="Genomic_DNA"/>
</dbReference>
<keyword evidence="3" id="KW-1185">Reference proteome</keyword>
<dbReference type="OrthoDB" id="642895at2759"/>
<evidence type="ECO:0000313" key="3">
    <source>
        <dbReference type="Proteomes" id="UP000034350"/>
    </source>
</evidence>
<evidence type="ECO:0000256" key="1">
    <source>
        <dbReference type="SAM" id="Coils"/>
    </source>
</evidence>
<proteinExistence type="predicted"/>
<dbReference type="RefSeq" id="XP_024331316.1">
    <property type="nucleotide sequence ID" value="XM_024474216.1"/>
</dbReference>
<dbReference type="Proteomes" id="UP000034350">
    <property type="component" value="Unassembled WGS sequence"/>
</dbReference>
<dbReference type="Gene3D" id="1.20.58.1520">
    <property type="match status" value="1"/>
</dbReference>
<protein>
    <submittedName>
        <fullName evidence="2">Microtubule-associated protein essential for anaphase spindle elongation</fullName>
    </submittedName>
</protein>
<evidence type="ECO:0000313" key="2">
    <source>
        <dbReference type="EMBL" id="KKO75574.1"/>
    </source>
</evidence>
<dbReference type="VEuPathDB" id="MicrosporidiaDB:NCER_101383"/>
<dbReference type="GeneID" id="36319126"/>
<reference evidence="2 3" key="1">
    <citation type="journal article" date="2015" name="Environ. Microbiol.">
        <title>Genome analyses suggest the presence of polyploidy and recent human-driven expansions in eight global populations of the honeybee pathogen Nosema ceranae.</title>
        <authorList>
            <person name="Pelin A."/>
            <person name="Selman M."/>
            <person name="Aris-Brosou S."/>
            <person name="Farinelli L."/>
            <person name="Corradi N."/>
        </authorList>
    </citation>
    <scope>NUCLEOTIDE SEQUENCE [LARGE SCALE GENOMIC DNA]</scope>
    <source>
        <strain evidence="2 3">PA08 1199</strain>
    </source>
</reference>